<dbReference type="EMBL" id="JBFOLK010000013">
    <property type="protein sequence ID" value="KAL2466305.1"/>
    <property type="molecule type" value="Genomic_DNA"/>
</dbReference>
<comment type="caution">
    <text evidence="2">The sequence shown here is derived from an EMBL/GenBank/DDBJ whole genome shotgun (WGS) entry which is preliminary data.</text>
</comment>
<evidence type="ECO:0000256" key="1">
    <source>
        <dbReference type="SAM" id="MobiDB-lite"/>
    </source>
</evidence>
<keyword evidence="3" id="KW-1185">Reference proteome</keyword>
<dbReference type="AlphaFoldDB" id="A0ABD1PQW1"/>
<evidence type="ECO:0000313" key="3">
    <source>
        <dbReference type="Proteomes" id="UP001604336"/>
    </source>
</evidence>
<gene>
    <name evidence="2" type="ORF">Adt_42156</name>
</gene>
<sequence>MWLAKITKSDADALKGHQSLYCMRRRSKKHRRNTSVKLVEIMKLSGSESNVDDDKVKRVVPKKEVEEGEKVEGDAMDTEDVKVKRVVRGESGGEIGNDGQAAVVESEMDNDGC</sequence>
<proteinExistence type="predicted"/>
<feature type="region of interest" description="Disordered" evidence="1">
    <location>
        <begin position="89"/>
        <end position="113"/>
    </location>
</feature>
<dbReference type="Proteomes" id="UP001604336">
    <property type="component" value="Unassembled WGS sequence"/>
</dbReference>
<evidence type="ECO:0000313" key="2">
    <source>
        <dbReference type="EMBL" id="KAL2466305.1"/>
    </source>
</evidence>
<name>A0ABD1PQW1_9LAMI</name>
<accession>A0ABD1PQW1</accession>
<reference evidence="3" key="1">
    <citation type="submission" date="2024-07" db="EMBL/GenBank/DDBJ databases">
        <title>Two chromosome-level genome assemblies of Korean endemic species Abeliophyllum distichum and Forsythia ovata (Oleaceae).</title>
        <authorList>
            <person name="Jang H."/>
        </authorList>
    </citation>
    <scope>NUCLEOTIDE SEQUENCE [LARGE SCALE GENOMIC DNA]</scope>
</reference>
<organism evidence="2 3">
    <name type="scientific">Abeliophyllum distichum</name>
    <dbReference type="NCBI Taxonomy" id="126358"/>
    <lineage>
        <taxon>Eukaryota</taxon>
        <taxon>Viridiplantae</taxon>
        <taxon>Streptophyta</taxon>
        <taxon>Embryophyta</taxon>
        <taxon>Tracheophyta</taxon>
        <taxon>Spermatophyta</taxon>
        <taxon>Magnoliopsida</taxon>
        <taxon>eudicotyledons</taxon>
        <taxon>Gunneridae</taxon>
        <taxon>Pentapetalae</taxon>
        <taxon>asterids</taxon>
        <taxon>lamiids</taxon>
        <taxon>Lamiales</taxon>
        <taxon>Oleaceae</taxon>
        <taxon>Forsythieae</taxon>
        <taxon>Abeliophyllum</taxon>
    </lineage>
</organism>
<protein>
    <submittedName>
        <fullName evidence="2">Uncharacterized protein</fullName>
    </submittedName>
</protein>